<evidence type="ECO:0000313" key="2">
    <source>
        <dbReference type="Proteomes" id="UP000000286"/>
    </source>
</evidence>
<organism evidence="1 2">
    <name type="scientific">Saccharomyces cerevisiae (strain Lalvin EC1118 / Prise de mousse)</name>
    <name type="common">Baker's yeast</name>
    <dbReference type="NCBI Taxonomy" id="643680"/>
    <lineage>
        <taxon>Eukaryota</taxon>
        <taxon>Fungi</taxon>
        <taxon>Dikarya</taxon>
        <taxon>Ascomycota</taxon>
        <taxon>Saccharomycotina</taxon>
        <taxon>Saccharomycetes</taxon>
        <taxon>Saccharomycetales</taxon>
        <taxon>Saccharomycetaceae</taxon>
        <taxon>Saccharomyces</taxon>
    </lineage>
</organism>
<sequence length="123" mass="13917">MIEDEFIINGTNNVHIAKYHYFAMFKFLKKSPICFFVFMANPTSTTLNPFMSFVIEEDASNDEAFLPFSSNCNLLTCSRNNLISFSKPSRARDSLASFATNGLSSNLLFFTVNNFKMFSNSSV</sequence>
<reference evidence="1 2" key="1">
    <citation type="journal article" date="2009" name="Proc. Natl. Acad. Sci. U.S.A.">
        <title>Eukaryote-to-eukaryote gene transfer events revealed by the genome sequence of the wine yeast Saccharomyces cerevisiae EC1118.</title>
        <authorList>
            <person name="Novo M."/>
            <person name="Bigey F."/>
            <person name="Beyne E."/>
            <person name="Galeote V."/>
            <person name="Gavory F."/>
            <person name="Mallet S."/>
            <person name="Cambot B."/>
            <person name="Legras J.L."/>
            <person name="Wincker P."/>
            <person name="Casaregola S."/>
            <person name="Dequin S."/>
        </authorList>
    </citation>
    <scope>NUCLEOTIDE SEQUENCE [LARGE SCALE GENOMIC DNA]</scope>
    <source>
        <strain evidence="2">Lalvin EC1118 / Prise de mousse</strain>
    </source>
</reference>
<dbReference type="AlphaFoldDB" id="C8ZAC9"/>
<evidence type="ECO:0000313" key="1">
    <source>
        <dbReference type="EMBL" id="CAY80392.1"/>
    </source>
</evidence>
<proteinExistence type="predicted"/>
<accession>C8ZAC9</accession>
<dbReference type="Proteomes" id="UP000000286">
    <property type="component" value="Chromosome IX"/>
</dbReference>
<dbReference type="EMBL" id="FN393074">
    <property type="protein sequence ID" value="CAY80392.1"/>
    <property type="molecule type" value="Genomic_DNA"/>
</dbReference>
<gene>
    <name evidence="1" type="ORF">EC1118_1I12_0628g</name>
</gene>
<name>C8ZAC9_YEAS8</name>
<protein>
    <submittedName>
        <fullName evidence="1">EC1118_1I12_0628p</fullName>
    </submittedName>
</protein>
<dbReference type="HOGENOM" id="CLU_2016515_0_0_1"/>